<sequence length="367" mass="40029">MTGLFSRLRPAPAWTVETFGHGCALRNKPARPSLQASLRLWAASLLIGPMLAGTALQAACSGTDLRATAPPEIRAEVDAELAQTPYAEGLSWIATRGERRLHIIGTMHLNDPRHAALVAHMTPVVEGADAVLLEVNRADKAALNRTLAETPSMMFITEGPTLIDRLPEEDWQQIADQARAAGVPAFMAAKMRPWFLTMSLSVPQCARTIKDVTRGLDMQLMEVAEEAAVPTLSLEDPLSVFQLLDAAPLEQQVAELRGYIAMMGVGPDDFYTMVESYFDGAVQEFTLLQLKDYLTAESSLSEAERQAQVDELMELLLYQRNRNWIPVIEATQGSRLVVAVGAAHLPGTQGVLALLDAEGYEIEEAPL</sequence>
<name>A0A2T1AK83_TRISK</name>
<protein>
    <recommendedName>
        <fullName evidence="3">TraB family protein</fullName>
    </recommendedName>
</protein>
<evidence type="ECO:0008006" key="3">
    <source>
        <dbReference type="Google" id="ProtNLM"/>
    </source>
</evidence>
<organism evidence="1 2">
    <name type="scientific">Tritonibacter scottomollicae</name>
    <name type="common">Epibacterium scottomollicae</name>
    <dbReference type="NCBI Taxonomy" id="483013"/>
    <lineage>
        <taxon>Bacteria</taxon>
        <taxon>Pseudomonadati</taxon>
        <taxon>Pseudomonadota</taxon>
        <taxon>Alphaproteobacteria</taxon>
        <taxon>Rhodobacterales</taxon>
        <taxon>Paracoccaceae</taxon>
        <taxon>Tritonibacter</taxon>
    </lineage>
</organism>
<dbReference type="InterPro" id="IPR002816">
    <property type="entry name" value="TraB/PrgY/GumN_fam"/>
</dbReference>
<dbReference type="Pfam" id="PF01963">
    <property type="entry name" value="TraB_PrgY_gumN"/>
    <property type="match status" value="1"/>
</dbReference>
<reference evidence="1 2" key="1">
    <citation type="submission" date="2018-03" db="EMBL/GenBank/DDBJ databases">
        <title>Genomic Encyclopedia of Archaeal and Bacterial Type Strains, Phase II (KMG-II): from individual species to whole genera.</title>
        <authorList>
            <person name="Goeker M."/>
        </authorList>
    </citation>
    <scope>NUCLEOTIDE SEQUENCE [LARGE SCALE GENOMIC DNA]</scope>
    <source>
        <strain evidence="1 2">DSM 25328</strain>
    </source>
</reference>
<dbReference type="CDD" id="cd14789">
    <property type="entry name" value="Tiki"/>
    <property type="match status" value="1"/>
</dbReference>
<dbReference type="PANTHER" id="PTHR40590">
    <property type="entry name" value="CYTOPLASMIC PROTEIN-RELATED"/>
    <property type="match status" value="1"/>
</dbReference>
<evidence type="ECO:0000313" key="2">
    <source>
        <dbReference type="Proteomes" id="UP000237718"/>
    </source>
</evidence>
<gene>
    <name evidence="1" type="ORF">CLV89_103326</name>
</gene>
<proteinExistence type="predicted"/>
<dbReference type="EMBL" id="PVUF01000003">
    <property type="protein sequence ID" value="PRZ49011.1"/>
    <property type="molecule type" value="Genomic_DNA"/>
</dbReference>
<dbReference type="PANTHER" id="PTHR40590:SF1">
    <property type="entry name" value="CYTOPLASMIC PROTEIN"/>
    <property type="match status" value="1"/>
</dbReference>
<dbReference type="RefSeq" id="WP_243394958.1">
    <property type="nucleotide sequence ID" value="NZ_PVUF01000003.1"/>
</dbReference>
<accession>A0A2T1AK83</accession>
<dbReference type="InterPro" id="IPR047111">
    <property type="entry name" value="YbaP-like"/>
</dbReference>
<dbReference type="Proteomes" id="UP000237718">
    <property type="component" value="Unassembled WGS sequence"/>
</dbReference>
<evidence type="ECO:0000313" key="1">
    <source>
        <dbReference type="EMBL" id="PRZ49011.1"/>
    </source>
</evidence>
<dbReference type="AlphaFoldDB" id="A0A2T1AK83"/>
<comment type="caution">
    <text evidence="1">The sequence shown here is derived from an EMBL/GenBank/DDBJ whole genome shotgun (WGS) entry which is preliminary data.</text>
</comment>